<name>A0A1I6D3M8_9RHOB</name>
<evidence type="ECO:0000256" key="4">
    <source>
        <dbReference type="ARBA" id="ARBA00023014"/>
    </source>
</evidence>
<evidence type="ECO:0000256" key="1">
    <source>
        <dbReference type="ARBA" id="ARBA00022485"/>
    </source>
</evidence>
<dbReference type="InterPro" id="IPR050572">
    <property type="entry name" value="Fe-S_Ferredoxin"/>
</dbReference>
<dbReference type="AlphaFoldDB" id="A0A1I6D3M8"/>
<dbReference type="PANTHER" id="PTHR43687:SF4">
    <property type="entry name" value="BLR5484 PROTEIN"/>
    <property type="match status" value="1"/>
</dbReference>
<dbReference type="PANTHER" id="PTHR43687">
    <property type="entry name" value="ADENYLYLSULFATE REDUCTASE, BETA SUBUNIT"/>
    <property type="match status" value="1"/>
</dbReference>
<evidence type="ECO:0000259" key="6">
    <source>
        <dbReference type="PROSITE" id="PS51379"/>
    </source>
</evidence>
<keyword evidence="2" id="KW-0479">Metal-binding</keyword>
<dbReference type="RefSeq" id="WP_092076598.1">
    <property type="nucleotide sequence ID" value="NZ_FOYI01000002.1"/>
</dbReference>
<evidence type="ECO:0000313" key="8">
    <source>
        <dbReference type="Proteomes" id="UP000199302"/>
    </source>
</evidence>
<feature type="domain" description="4Fe-4S ferredoxin-type" evidence="6">
    <location>
        <begin position="525"/>
        <end position="554"/>
    </location>
</feature>
<evidence type="ECO:0000256" key="2">
    <source>
        <dbReference type="ARBA" id="ARBA00022723"/>
    </source>
</evidence>
<dbReference type="GO" id="GO:0046872">
    <property type="term" value="F:metal ion binding"/>
    <property type="evidence" value="ECO:0007669"/>
    <property type="project" value="UniProtKB-KW"/>
</dbReference>
<evidence type="ECO:0000313" key="7">
    <source>
        <dbReference type="EMBL" id="SFQ99952.1"/>
    </source>
</evidence>
<dbReference type="GO" id="GO:0051539">
    <property type="term" value="F:4 iron, 4 sulfur cluster binding"/>
    <property type="evidence" value="ECO:0007669"/>
    <property type="project" value="UniProtKB-KW"/>
</dbReference>
<evidence type="ECO:0000256" key="5">
    <source>
        <dbReference type="SAM" id="MobiDB-lite"/>
    </source>
</evidence>
<proteinExistence type="predicted"/>
<dbReference type="InterPro" id="IPR017900">
    <property type="entry name" value="4Fe4S_Fe_S_CS"/>
</dbReference>
<dbReference type="STRING" id="871652.SAMN04515673_10259"/>
<dbReference type="Pfam" id="PF13187">
    <property type="entry name" value="Fer4_9"/>
    <property type="match status" value="1"/>
</dbReference>
<feature type="region of interest" description="Disordered" evidence="5">
    <location>
        <begin position="627"/>
        <end position="651"/>
    </location>
</feature>
<feature type="domain" description="4Fe-4S ferredoxin-type" evidence="6">
    <location>
        <begin position="296"/>
        <end position="325"/>
    </location>
</feature>
<dbReference type="PROSITE" id="PS00198">
    <property type="entry name" value="4FE4S_FER_1"/>
    <property type="match status" value="3"/>
</dbReference>
<organism evidence="7 8">
    <name type="scientific">Poseidonocella sedimentorum</name>
    <dbReference type="NCBI Taxonomy" id="871652"/>
    <lineage>
        <taxon>Bacteria</taxon>
        <taxon>Pseudomonadati</taxon>
        <taxon>Pseudomonadota</taxon>
        <taxon>Alphaproteobacteria</taxon>
        <taxon>Rhodobacterales</taxon>
        <taxon>Roseobacteraceae</taxon>
        <taxon>Poseidonocella</taxon>
    </lineage>
</organism>
<feature type="compositionally biased region" description="Basic and acidic residues" evidence="5">
    <location>
        <begin position="634"/>
        <end position="651"/>
    </location>
</feature>
<keyword evidence="1" id="KW-0004">4Fe-4S</keyword>
<evidence type="ECO:0000256" key="3">
    <source>
        <dbReference type="ARBA" id="ARBA00023004"/>
    </source>
</evidence>
<reference evidence="7 8" key="1">
    <citation type="submission" date="2016-10" db="EMBL/GenBank/DDBJ databases">
        <authorList>
            <person name="de Groot N.N."/>
        </authorList>
    </citation>
    <scope>NUCLEOTIDE SEQUENCE [LARGE SCALE GENOMIC DNA]</scope>
    <source>
        <strain evidence="8">KMM 9023,NRIC 0796,JCM 17311,KCTC 23692</strain>
    </source>
</reference>
<dbReference type="Pfam" id="PF12838">
    <property type="entry name" value="Fer4_7"/>
    <property type="match status" value="1"/>
</dbReference>
<dbReference type="InterPro" id="IPR017896">
    <property type="entry name" value="4Fe4S_Fe-S-bd"/>
</dbReference>
<feature type="domain" description="4Fe-4S ferredoxin-type" evidence="6">
    <location>
        <begin position="494"/>
        <end position="523"/>
    </location>
</feature>
<protein>
    <submittedName>
        <fullName evidence="7">4Fe-4S dicluster domain-containing protein</fullName>
    </submittedName>
</protein>
<sequence>MPKRLILCNCLDSQAIDAAALETATSLPCSKVYRHLCGAQTDVAAEAIEAGDAIICCGQEQARFEELAEEIGAEAPEFLDLRDRAGWTEDTADTAPKMAALAAEGMLEAPVARSVDVISEGICLIFGSDSHALDLAAQLASHLSVTVLLSDPEALPVGAEFDLLVGRMRAINGALGGFKVAIDGLQQIIPGGRGAPVLSPPRDGGHSDCDIVIDLGRERAFVPAPEKREGYLRADPGRPGALTELALEAVQLTGTFEKPLYVRTEPLLCAHSRAGQTACSNCLDICPTGAITPAGEHVTVDPMICAGCGACSAVCPSGAISYDAPPVDLIFRRLRTLGEAFRKAGGAAPRLLVTDATHGPEMIRFAARYGRGLPADVIPMEVTAIGGFGHAEMMAALACGFAAVDVLLPPRAEREAPIRELALAESLAGPGRLRLLDLTDPDALSDALFDRPVPAPVSRPVLPMGTRRQVTRLAAKAVAPEAEQLPLPEGAPYGAVLVDTEACTLCLACVSLCPSGALGDNPDKPQLLFQEDACLQCGLCATICPEDAIALEPRMDLTDAAFSQRVLNEEEPFACIECGALFGVASTVERILDKLAGKHSMFGTSDTSRLIQMCDDCRIKTQYHSTAAPLSGGERPRPRTTDDYLSARKDH</sequence>
<dbReference type="SUPFAM" id="SSF54862">
    <property type="entry name" value="4Fe-4S ferredoxins"/>
    <property type="match status" value="1"/>
</dbReference>
<keyword evidence="8" id="KW-1185">Reference proteome</keyword>
<dbReference type="Proteomes" id="UP000199302">
    <property type="component" value="Unassembled WGS sequence"/>
</dbReference>
<accession>A0A1I6D3M8</accession>
<keyword evidence="3" id="KW-0408">Iron</keyword>
<dbReference type="OrthoDB" id="9800445at2"/>
<dbReference type="Gene3D" id="3.30.70.20">
    <property type="match status" value="3"/>
</dbReference>
<keyword evidence="4" id="KW-0411">Iron-sulfur</keyword>
<gene>
    <name evidence="7" type="ORF">SAMN04515673_10259</name>
</gene>
<dbReference type="EMBL" id="FOYI01000002">
    <property type="protein sequence ID" value="SFQ99952.1"/>
    <property type="molecule type" value="Genomic_DNA"/>
</dbReference>
<dbReference type="PROSITE" id="PS51379">
    <property type="entry name" value="4FE4S_FER_2"/>
    <property type="match status" value="3"/>
</dbReference>